<dbReference type="PROSITE" id="PS50294">
    <property type="entry name" value="WD_REPEATS_REGION"/>
    <property type="match status" value="5"/>
</dbReference>
<dbReference type="GeneID" id="77675902"/>
<dbReference type="PRINTS" id="PR00320">
    <property type="entry name" value="GPROTEINBRPT"/>
</dbReference>
<feature type="repeat" description="WD" evidence="3">
    <location>
        <begin position="56"/>
        <end position="97"/>
    </location>
</feature>
<dbReference type="GO" id="GO:0006891">
    <property type="term" value="P:intra-Golgi vesicle-mediated transport"/>
    <property type="evidence" value="ECO:0007669"/>
    <property type="project" value="TreeGrafter"/>
</dbReference>
<comment type="caution">
    <text evidence="6">The sequence shown here is derived from an EMBL/GenBank/DDBJ whole genome shotgun (WGS) entry which is preliminary data.</text>
</comment>
<dbReference type="InterPro" id="IPR020472">
    <property type="entry name" value="WD40_PAC1"/>
</dbReference>
<evidence type="ECO:0000313" key="6">
    <source>
        <dbReference type="EMBL" id="KFG26773.1"/>
    </source>
</evidence>
<dbReference type="PROSITE" id="PS00678">
    <property type="entry name" value="WD_REPEATS_1"/>
    <property type="match status" value="1"/>
</dbReference>
<dbReference type="InterPro" id="IPR001680">
    <property type="entry name" value="WD40_rpt"/>
</dbReference>
<evidence type="ECO:0008006" key="8">
    <source>
        <dbReference type="Google" id="ProtNLM"/>
    </source>
</evidence>
<sequence length="1002" mass="112672">MEEIMKAEECPCIMKEESQRVKSIAFHPSKKVVITGLHSGAIQGWNYLYKTKIFELNEHEGPVRVVVFHHLVERFASAGDDCLVRIWDYKTKSVETVFKGHTDYIRSIEFHKHLPWLITTSDDQTIRIWNFQSKKQIACLTGHTHYVMCAKFINDKLFASVSLDQTIRAWDYSALITKSQTSVMDMLGVPEVVLKHVMDGHDRGINWISVQPDGETFATGGDDSTIRLWSVSQDGISEKDTLQGHHSHISSLYYTKSNTLLSNSEDGTMKIWDIKSRKPIKTITVSDNRFWCIAMNQDEKIFAAGHDTGFSIYSIDLLYPVYAVDGDVLYICRGTELSKVEDGKISKVMNIQKDAHEVFIHDESVIVNYTSKYAVCRGSKAQYKGLGQATFSNGKIAVCTESEIVMRELDGRDIESYTIEADKVFEVTHGLLALKGKTLFRIENGTIVHSVILPEPCMFVRHNESHIVAVCRNNIVILDYALVQTALIEEIVSINSLILKDDSIFYTTPLHIKFAFMSGEGSSFMSIDEALWIVGVDESQFTLIAADGSVIDIEMDMIEWKFRKALEDMDMNSIRECISTGSLIGQASLSCLIRKGFYEEGLNYVEDTGVRLELSIKTKRFKEALGYAKELHSPEVYIKTGKAAINHDVDVAEECFKLAKDFALLLLLYISSGQISKIDSILFDCPDEMYSAIAAIVTGNKERLCKLISLEGPAVTIDAQTISETDYSARSDSVKTQIPQEEVYNEPLFTSESQDGADTESEEVLTIKELDEECADTPMSEEESKEEDSNDCVFPSINQERLKRCMQNIPNDINIERELMIAKDCVASGKVSVGINSLLITIHHLVSSMIERKEKNPKDMEILKTTSEYLQGLFAEKIKKTTQSDKTSISCALFFASLNISKEHKEKLLKSALLTCYKKGNKHSAMELAQEIVNTYNCTDERIKTLAESQKPMKDAYVIDTSLPFCIDMGEYSEDAIQCKICSAWSSSKCATCACCFISNLQ</sequence>
<dbReference type="EMBL" id="AKIJ01000002">
    <property type="protein sequence ID" value="KFG26773.1"/>
    <property type="molecule type" value="Genomic_DNA"/>
</dbReference>
<keyword evidence="1 3" id="KW-0853">WD repeat</keyword>
<dbReference type="Pfam" id="PF00400">
    <property type="entry name" value="WD40"/>
    <property type="match status" value="5"/>
</dbReference>
<dbReference type="Pfam" id="PF06957">
    <property type="entry name" value="COPI_C"/>
    <property type="match status" value="1"/>
</dbReference>
<dbReference type="Gene3D" id="2.130.10.10">
    <property type="entry name" value="YVTN repeat-like/Quinoprotein amine dehydrogenase"/>
    <property type="match status" value="1"/>
</dbReference>
<dbReference type="GO" id="GO:0006890">
    <property type="term" value="P:retrograde vesicle-mediated transport, Golgi to endoplasmic reticulum"/>
    <property type="evidence" value="ECO:0007669"/>
    <property type="project" value="TreeGrafter"/>
</dbReference>
<dbReference type="RefSeq" id="XP_052905328.1">
    <property type="nucleotide sequence ID" value="XM_053048568.1"/>
</dbReference>
<name>A0A086J3Q5_NEMA1</name>
<reference evidence="6 7" key="1">
    <citation type="journal article" date="2014" name="Genome Announc.">
        <title>Genome Sequence of the Microsporidian Species Nematocida sp1 Strain ERTm6 (ATCC PRA-372).</title>
        <authorList>
            <person name="Bakowski M.A."/>
            <person name="Priest M."/>
            <person name="Young S."/>
            <person name="Cuomo C.A."/>
            <person name="Troemel E.R."/>
        </authorList>
    </citation>
    <scope>NUCLEOTIDE SEQUENCE [LARGE SCALE GENOMIC DNA]</scope>
    <source>
        <strain evidence="6 7">ERTm6</strain>
    </source>
</reference>
<gene>
    <name evidence="6" type="ORF">NESG_00929</name>
</gene>
<protein>
    <recommendedName>
        <fullName evidence="8">Coatomer subunit alpha</fullName>
    </recommendedName>
</protein>
<organism evidence="6 7">
    <name type="scientific">Nematocida ausubeli (strain ATCC PRA-371 / ERTm2)</name>
    <name type="common">Nematode killer fungus</name>
    <dbReference type="NCBI Taxonomy" id="1913371"/>
    <lineage>
        <taxon>Eukaryota</taxon>
        <taxon>Fungi</taxon>
        <taxon>Fungi incertae sedis</taxon>
        <taxon>Microsporidia</taxon>
        <taxon>Nematocida</taxon>
    </lineage>
</organism>
<proteinExistence type="predicted"/>
<dbReference type="PANTHER" id="PTHR19876">
    <property type="entry name" value="COATOMER"/>
    <property type="match status" value="1"/>
</dbReference>
<evidence type="ECO:0000259" key="5">
    <source>
        <dbReference type="Pfam" id="PF23953"/>
    </source>
</evidence>
<feature type="repeat" description="WD" evidence="3">
    <location>
        <begin position="98"/>
        <end position="139"/>
    </location>
</feature>
<evidence type="ECO:0000313" key="7">
    <source>
        <dbReference type="Proteomes" id="UP000054524"/>
    </source>
</evidence>
<feature type="domain" description="Coatomer alpha subunit C-terminal" evidence="4">
    <location>
        <begin position="815"/>
        <end position="989"/>
    </location>
</feature>
<dbReference type="Pfam" id="PF23953">
    <property type="entry name" value="TPR_COPA_B"/>
    <property type="match status" value="1"/>
</dbReference>
<evidence type="ECO:0000256" key="1">
    <source>
        <dbReference type="ARBA" id="ARBA00022574"/>
    </source>
</evidence>
<feature type="domain" description="COPA/B TPR" evidence="5">
    <location>
        <begin position="593"/>
        <end position="693"/>
    </location>
</feature>
<feature type="repeat" description="WD" evidence="3">
    <location>
        <begin position="198"/>
        <end position="239"/>
    </location>
</feature>
<accession>A0A086J3Q5</accession>
<dbReference type="PROSITE" id="PS50082">
    <property type="entry name" value="WD_REPEATS_2"/>
    <property type="match status" value="5"/>
</dbReference>
<dbReference type="AlphaFoldDB" id="A0A086J3Q5"/>
<dbReference type="GO" id="GO:0005198">
    <property type="term" value="F:structural molecule activity"/>
    <property type="evidence" value="ECO:0007669"/>
    <property type="project" value="InterPro"/>
</dbReference>
<dbReference type="InterPro" id="IPR050844">
    <property type="entry name" value="Coatomer_complex_subunit"/>
</dbReference>
<dbReference type="InterPro" id="IPR015943">
    <property type="entry name" value="WD40/YVTN_repeat-like_dom_sf"/>
</dbReference>
<feature type="repeat" description="WD" evidence="3">
    <location>
        <begin position="242"/>
        <end position="282"/>
    </location>
</feature>
<dbReference type="Proteomes" id="UP000054524">
    <property type="component" value="Unassembled WGS sequence"/>
</dbReference>
<keyword evidence="7" id="KW-1185">Reference proteome</keyword>
<dbReference type="GO" id="GO:0006888">
    <property type="term" value="P:endoplasmic reticulum to Golgi vesicle-mediated transport"/>
    <property type="evidence" value="ECO:0007669"/>
    <property type="project" value="TreeGrafter"/>
</dbReference>
<dbReference type="InterPro" id="IPR010714">
    <property type="entry name" value="Coatomer_asu_C"/>
</dbReference>
<dbReference type="GO" id="GO:0030126">
    <property type="term" value="C:COPI vesicle coat"/>
    <property type="evidence" value="ECO:0007669"/>
    <property type="project" value="InterPro"/>
</dbReference>
<keyword evidence="2" id="KW-0677">Repeat</keyword>
<dbReference type="PANTHER" id="PTHR19876:SF1">
    <property type="entry name" value="COATOMER SUBUNIT ALPHA"/>
    <property type="match status" value="1"/>
</dbReference>
<dbReference type="InterPro" id="IPR056176">
    <property type="entry name" value="TPR_COPA_B"/>
</dbReference>
<dbReference type="InterPro" id="IPR019775">
    <property type="entry name" value="WD40_repeat_CS"/>
</dbReference>
<dbReference type="InterPro" id="IPR036322">
    <property type="entry name" value="WD40_repeat_dom_sf"/>
</dbReference>
<dbReference type="SMART" id="SM00320">
    <property type="entry name" value="WD40"/>
    <property type="match status" value="7"/>
</dbReference>
<dbReference type="HOGENOM" id="CLU_007565_1_0_1"/>
<evidence type="ECO:0000259" key="4">
    <source>
        <dbReference type="Pfam" id="PF06957"/>
    </source>
</evidence>
<dbReference type="CDD" id="cd00200">
    <property type="entry name" value="WD40"/>
    <property type="match status" value="1"/>
</dbReference>
<feature type="repeat" description="WD" evidence="3">
    <location>
        <begin position="140"/>
        <end position="171"/>
    </location>
</feature>
<evidence type="ECO:0000256" key="2">
    <source>
        <dbReference type="ARBA" id="ARBA00022737"/>
    </source>
</evidence>
<dbReference type="SUPFAM" id="SSF50978">
    <property type="entry name" value="WD40 repeat-like"/>
    <property type="match status" value="1"/>
</dbReference>
<evidence type="ECO:0000256" key="3">
    <source>
        <dbReference type="PROSITE-ProRule" id="PRU00221"/>
    </source>
</evidence>
<dbReference type="Gene3D" id="1.25.40.470">
    <property type="match status" value="1"/>
</dbReference>
<dbReference type="GO" id="GO:0006886">
    <property type="term" value="P:intracellular protein transport"/>
    <property type="evidence" value="ECO:0007669"/>
    <property type="project" value="InterPro"/>
</dbReference>